<dbReference type="PANTHER" id="PTHR45080">
    <property type="entry name" value="CONTACTIN 5"/>
    <property type="match status" value="1"/>
</dbReference>
<evidence type="ECO:0000256" key="1">
    <source>
        <dbReference type="ARBA" id="ARBA00022536"/>
    </source>
</evidence>
<name>A0A8B6ELX9_MYTGA</name>
<dbReference type="GO" id="GO:0030424">
    <property type="term" value="C:axon"/>
    <property type="evidence" value="ECO:0007669"/>
    <property type="project" value="TreeGrafter"/>
</dbReference>
<dbReference type="InterPro" id="IPR013098">
    <property type="entry name" value="Ig_I-set"/>
</dbReference>
<comment type="caution">
    <text evidence="9">The sequence shown here is derived from an EMBL/GenBank/DDBJ whole genome shotgun (WGS) entry which is preliminary data.</text>
</comment>
<dbReference type="GO" id="GO:0005509">
    <property type="term" value="F:calcium ion binding"/>
    <property type="evidence" value="ECO:0007669"/>
    <property type="project" value="InterPro"/>
</dbReference>
<dbReference type="SMART" id="SM00181">
    <property type="entry name" value="EGF"/>
    <property type="match status" value="2"/>
</dbReference>
<evidence type="ECO:0000256" key="5">
    <source>
        <dbReference type="ARBA" id="ARBA00023180"/>
    </source>
</evidence>
<dbReference type="InterPro" id="IPR000152">
    <property type="entry name" value="EGF-type_Asp/Asn_hydroxyl_site"/>
</dbReference>
<dbReference type="SUPFAM" id="SSF57196">
    <property type="entry name" value="EGF/Laminin"/>
    <property type="match status" value="2"/>
</dbReference>
<dbReference type="CDD" id="cd00054">
    <property type="entry name" value="EGF_CA"/>
    <property type="match status" value="2"/>
</dbReference>
<feature type="domain" description="Ig-like" evidence="8">
    <location>
        <begin position="407"/>
        <end position="493"/>
    </location>
</feature>
<dbReference type="Pfam" id="PF00008">
    <property type="entry name" value="EGF"/>
    <property type="match status" value="2"/>
</dbReference>
<evidence type="ECO:0000313" key="10">
    <source>
        <dbReference type="Proteomes" id="UP000596742"/>
    </source>
</evidence>
<keyword evidence="3" id="KW-0677">Repeat</keyword>
<dbReference type="InterPro" id="IPR050958">
    <property type="entry name" value="Cell_Adh-Cytoskel_Orgn"/>
</dbReference>
<keyword evidence="1 6" id="KW-0245">EGF-like domain</keyword>
<feature type="disulfide bond" evidence="6">
    <location>
        <begin position="49"/>
        <end position="59"/>
    </location>
</feature>
<dbReference type="InterPro" id="IPR018097">
    <property type="entry name" value="EGF_Ca-bd_CS"/>
</dbReference>
<dbReference type="InterPro" id="IPR013783">
    <property type="entry name" value="Ig-like_fold"/>
</dbReference>
<proteinExistence type="predicted"/>
<feature type="domain" description="Ig-like" evidence="8">
    <location>
        <begin position="342"/>
        <end position="403"/>
    </location>
</feature>
<dbReference type="FunFam" id="2.10.25.10:FF:000012">
    <property type="entry name" value="Delta-like protein"/>
    <property type="match status" value="1"/>
</dbReference>
<gene>
    <name evidence="9" type="ORF">MGAL_10B021709</name>
</gene>
<dbReference type="PANTHER" id="PTHR45080:SF8">
    <property type="entry name" value="IG-LIKE DOMAIN-CONTAINING PROTEIN"/>
    <property type="match status" value="1"/>
</dbReference>
<sequence>MNVFVTNPDCYCDQSCDHGHDVDCRHYGCKCSCDTGWTGSCCSDNIDDCQGKSCNNGTCIDGVVSYNCSCDAGYTGATCDAAQDILDNPYSKERSKSIVKKAVDNYYKAQTTSSARLYSSLRFLSTNNLLWNRPHPSLASVNTSSQVISRLSTKLKLLTGTYYIQSNKAAFNQNTVDPTCLLYKDYECHSSPCLNGGTCTDYQKAGYTCHCPLGFTGKNCEQDPVVLIKPSIILPESKIIPEGYSVLTIPCYAEGIPVPNITWESLDKQSIPQNARQLAHYLVIRNVSKDDGGHYMCTAKNKIGTDIKVVQIIVRAISEKQIAPLIHAPSYVEVKYYLEGRLTCNVTGFPTPIVIWRHNNNVVQSTGKTLVIQRVTNATTGIYTCIAKNHAGTSQANIQLKVTYDTPKIITPPITSVIMAGKSHNFSCIATGHPTPTIKWTYRMYIKHTTDMPSHQIHNHGSVLTLYTIDTQESGQLTCTAQNEFREEHVSVSVIVRNSNPVG</sequence>
<dbReference type="Gene3D" id="2.60.40.10">
    <property type="entry name" value="Immunoglobulins"/>
    <property type="match status" value="3"/>
</dbReference>
<dbReference type="PROSITE" id="PS00010">
    <property type="entry name" value="ASX_HYDROXYL"/>
    <property type="match status" value="1"/>
</dbReference>
<dbReference type="InterPro" id="IPR003598">
    <property type="entry name" value="Ig_sub2"/>
</dbReference>
<dbReference type="Proteomes" id="UP000596742">
    <property type="component" value="Unassembled WGS sequence"/>
</dbReference>
<dbReference type="GO" id="GO:0050808">
    <property type="term" value="P:synapse organization"/>
    <property type="evidence" value="ECO:0007669"/>
    <property type="project" value="TreeGrafter"/>
</dbReference>
<evidence type="ECO:0000313" key="9">
    <source>
        <dbReference type="EMBL" id="VDI36495.1"/>
    </source>
</evidence>
<dbReference type="PROSITE" id="PS01186">
    <property type="entry name" value="EGF_2"/>
    <property type="match status" value="2"/>
</dbReference>
<evidence type="ECO:0000256" key="4">
    <source>
        <dbReference type="ARBA" id="ARBA00023157"/>
    </source>
</evidence>
<feature type="domain" description="Ig-like" evidence="8">
    <location>
        <begin position="224"/>
        <end position="315"/>
    </location>
</feature>
<dbReference type="Pfam" id="PF13927">
    <property type="entry name" value="Ig_3"/>
    <property type="match status" value="1"/>
</dbReference>
<reference evidence="9" key="1">
    <citation type="submission" date="2018-11" db="EMBL/GenBank/DDBJ databases">
        <authorList>
            <person name="Alioto T."/>
            <person name="Alioto T."/>
        </authorList>
    </citation>
    <scope>NUCLEOTIDE SEQUENCE</scope>
</reference>
<evidence type="ECO:0000256" key="2">
    <source>
        <dbReference type="ARBA" id="ARBA00022729"/>
    </source>
</evidence>
<comment type="caution">
    <text evidence="6">Lacks conserved residue(s) required for the propagation of feature annotation.</text>
</comment>
<dbReference type="Gene3D" id="2.10.25.10">
    <property type="entry name" value="Laminin"/>
    <property type="match status" value="2"/>
</dbReference>
<dbReference type="InterPro" id="IPR001881">
    <property type="entry name" value="EGF-like_Ca-bd_dom"/>
</dbReference>
<dbReference type="GO" id="GO:0007156">
    <property type="term" value="P:homophilic cell adhesion via plasma membrane adhesion molecules"/>
    <property type="evidence" value="ECO:0007669"/>
    <property type="project" value="TreeGrafter"/>
</dbReference>
<protein>
    <submittedName>
        <fullName evidence="9">Uncharacterized protein</fullName>
    </submittedName>
</protein>
<dbReference type="InterPro" id="IPR036179">
    <property type="entry name" value="Ig-like_dom_sf"/>
</dbReference>
<keyword evidence="4 6" id="KW-1015">Disulfide bond</keyword>
<dbReference type="InterPro" id="IPR003599">
    <property type="entry name" value="Ig_sub"/>
</dbReference>
<evidence type="ECO:0000259" key="7">
    <source>
        <dbReference type="PROSITE" id="PS50026"/>
    </source>
</evidence>
<dbReference type="SMART" id="SM00179">
    <property type="entry name" value="EGF_CA"/>
    <property type="match status" value="2"/>
</dbReference>
<dbReference type="Pfam" id="PF07679">
    <property type="entry name" value="I-set"/>
    <property type="match status" value="2"/>
</dbReference>
<dbReference type="PRINTS" id="PR00010">
    <property type="entry name" value="EGFBLOOD"/>
</dbReference>
<dbReference type="OrthoDB" id="430340at2759"/>
<dbReference type="EMBL" id="UYJE01005349">
    <property type="protein sequence ID" value="VDI36495.1"/>
    <property type="molecule type" value="Genomic_DNA"/>
</dbReference>
<feature type="domain" description="EGF-like" evidence="7">
    <location>
        <begin position="184"/>
        <end position="221"/>
    </location>
</feature>
<dbReference type="PROSITE" id="PS00022">
    <property type="entry name" value="EGF_1"/>
    <property type="match status" value="2"/>
</dbReference>
<feature type="disulfide bond" evidence="6">
    <location>
        <begin position="211"/>
        <end position="220"/>
    </location>
</feature>
<dbReference type="SMART" id="SM00408">
    <property type="entry name" value="IGc2"/>
    <property type="match status" value="3"/>
</dbReference>
<organism evidence="9 10">
    <name type="scientific">Mytilus galloprovincialis</name>
    <name type="common">Mediterranean mussel</name>
    <dbReference type="NCBI Taxonomy" id="29158"/>
    <lineage>
        <taxon>Eukaryota</taxon>
        <taxon>Metazoa</taxon>
        <taxon>Spiralia</taxon>
        <taxon>Lophotrochozoa</taxon>
        <taxon>Mollusca</taxon>
        <taxon>Bivalvia</taxon>
        <taxon>Autobranchia</taxon>
        <taxon>Pteriomorphia</taxon>
        <taxon>Mytilida</taxon>
        <taxon>Mytiloidea</taxon>
        <taxon>Mytilidae</taxon>
        <taxon>Mytilinae</taxon>
        <taxon>Mytilus</taxon>
    </lineage>
</organism>
<dbReference type="InterPro" id="IPR000742">
    <property type="entry name" value="EGF"/>
</dbReference>
<keyword evidence="10" id="KW-1185">Reference proteome</keyword>
<dbReference type="AlphaFoldDB" id="A0A8B6ELX9"/>
<evidence type="ECO:0000256" key="3">
    <source>
        <dbReference type="ARBA" id="ARBA00022737"/>
    </source>
</evidence>
<dbReference type="SUPFAM" id="SSF48726">
    <property type="entry name" value="Immunoglobulin"/>
    <property type="match status" value="3"/>
</dbReference>
<dbReference type="GO" id="GO:0008046">
    <property type="term" value="F:axon guidance receptor activity"/>
    <property type="evidence" value="ECO:0007669"/>
    <property type="project" value="TreeGrafter"/>
</dbReference>
<evidence type="ECO:0000259" key="8">
    <source>
        <dbReference type="PROSITE" id="PS50835"/>
    </source>
</evidence>
<feature type="disulfide bond" evidence="6">
    <location>
        <begin position="70"/>
        <end position="79"/>
    </location>
</feature>
<dbReference type="GO" id="GO:0005886">
    <property type="term" value="C:plasma membrane"/>
    <property type="evidence" value="ECO:0007669"/>
    <property type="project" value="TreeGrafter"/>
</dbReference>
<dbReference type="GO" id="GO:0043025">
    <property type="term" value="C:neuronal cell body"/>
    <property type="evidence" value="ECO:0007669"/>
    <property type="project" value="TreeGrafter"/>
</dbReference>
<dbReference type="PROSITE" id="PS50026">
    <property type="entry name" value="EGF_3"/>
    <property type="match status" value="2"/>
</dbReference>
<keyword evidence="2" id="KW-0732">Signal</keyword>
<feature type="domain" description="EGF-like" evidence="7">
    <location>
        <begin position="45"/>
        <end position="80"/>
    </location>
</feature>
<dbReference type="SMART" id="SM00409">
    <property type="entry name" value="IG"/>
    <property type="match status" value="3"/>
</dbReference>
<dbReference type="PROSITE" id="PS50835">
    <property type="entry name" value="IG_LIKE"/>
    <property type="match status" value="3"/>
</dbReference>
<dbReference type="PROSITE" id="PS01187">
    <property type="entry name" value="EGF_CA"/>
    <property type="match status" value="1"/>
</dbReference>
<accession>A0A8B6ELX9</accession>
<keyword evidence="5" id="KW-0325">Glycoprotein</keyword>
<dbReference type="InterPro" id="IPR007110">
    <property type="entry name" value="Ig-like_dom"/>
</dbReference>
<evidence type="ECO:0000256" key="6">
    <source>
        <dbReference type="PROSITE-ProRule" id="PRU00076"/>
    </source>
</evidence>